<dbReference type="InterPro" id="IPR024745">
    <property type="entry name" value="GH44_cat"/>
</dbReference>
<feature type="domain" description="Glycoside hydrolase family 44 catalytic" evidence="3">
    <location>
        <begin position="194"/>
        <end position="303"/>
    </location>
</feature>
<evidence type="ECO:0000259" key="3">
    <source>
        <dbReference type="Pfam" id="PF12891"/>
    </source>
</evidence>
<dbReference type="AlphaFoldDB" id="A0A8J3N996"/>
<dbReference type="InterPro" id="IPR017853">
    <property type="entry name" value="GH"/>
</dbReference>
<proteinExistence type="predicted"/>
<protein>
    <recommendedName>
        <fullName evidence="3">Glycoside hydrolase family 44 catalytic domain-containing protein</fullName>
    </recommendedName>
</protein>
<feature type="region of interest" description="Disordered" evidence="1">
    <location>
        <begin position="1"/>
        <end position="20"/>
    </location>
</feature>
<evidence type="ECO:0000313" key="5">
    <source>
        <dbReference type="Proteomes" id="UP000597444"/>
    </source>
</evidence>
<dbReference type="EMBL" id="BNJK01000002">
    <property type="protein sequence ID" value="GHO99077.1"/>
    <property type="molecule type" value="Genomic_DNA"/>
</dbReference>
<keyword evidence="2" id="KW-0812">Transmembrane</keyword>
<evidence type="ECO:0000256" key="1">
    <source>
        <dbReference type="SAM" id="MobiDB-lite"/>
    </source>
</evidence>
<keyword evidence="2" id="KW-1133">Transmembrane helix</keyword>
<dbReference type="Proteomes" id="UP000597444">
    <property type="component" value="Unassembled WGS sequence"/>
</dbReference>
<sequence>MGFNHNGPQGPVGQMPPPGNMAAMAEWKELGAQLSAQRFNRNSKGQRRLLAILAIITLILVIFAAVRMNALASNNGDQLTIHIASQQDAIIDLRKSVEISPYLFGANVLPKVASNSTDADNSGVMPYSPKLAQGLQTMGIKMLRYPGGSWGEQHILSNDQLNDFNKMLTDTKTTGMMQVHLSGTKGQDDPAQLAAQWVQSMKSVQLWSIGNEPDLTVNPATGKSYTADEYAQAFIQISTKMHQANPNIKVFGPELSSYFDANAGFQSANAHTWIDEFLQKIGEYEKQNNGKVLDGISFHYYPHTTPFAQPGLLMSSGNEWSYILPDLRAQIQKTLGRDVPIAITAMNTNPDRSGSQAQIPPTYGALWLADTIGTLMNEQVAYAAFYSASSAMQNPTSLFALDGSETAMGRVFELFTHLQDHVVPLAIQDDPLAVFATTSKDRKTLSLMFVNKTPLTQHAQVNPSTIQISSGSWPFEDIKIAAYSAVVVTLHRDSGQAEGYTFIPPTKTDGLVAPVNSTICGLRTDPVDASIPC</sequence>
<reference evidence="4" key="1">
    <citation type="submission" date="2020-10" db="EMBL/GenBank/DDBJ databases">
        <title>Taxonomic study of unclassified bacteria belonging to the class Ktedonobacteria.</title>
        <authorList>
            <person name="Yabe S."/>
            <person name="Wang C.M."/>
            <person name="Zheng Y."/>
            <person name="Sakai Y."/>
            <person name="Cavaletti L."/>
            <person name="Monciardini P."/>
            <person name="Donadio S."/>
        </authorList>
    </citation>
    <scope>NUCLEOTIDE SEQUENCE</scope>
    <source>
        <strain evidence="4">ID150040</strain>
    </source>
</reference>
<keyword evidence="2" id="KW-0472">Membrane</keyword>
<gene>
    <name evidence="4" type="ORF">KSF_091250</name>
</gene>
<feature type="compositionally biased region" description="Low complexity" evidence="1">
    <location>
        <begin position="1"/>
        <end position="13"/>
    </location>
</feature>
<name>A0A8J3N996_9CHLR</name>
<feature type="transmembrane region" description="Helical" evidence="2">
    <location>
        <begin position="49"/>
        <end position="68"/>
    </location>
</feature>
<evidence type="ECO:0000313" key="4">
    <source>
        <dbReference type="EMBL" id="GHO99077.1"/>
    </source>
</evidence>
<comment type="caution">
    <text evidence="4">The sequence shown here is derived from an EMBL/GenBank/DDBJ whole genome shotgun (WGS) entry which is preliminary data.</text>
</comment>
<dbReference type="SUPFAM" id="SSF51445">
    <property type="entry name" value="(Trans)glycosidases"/>
    <property type="match status" value="1"/>
</dbReference>
<dbReference type="RefSeq" id="WP_220209740.1">
    <property type="nucleotide sequence ID" value="NZ_BNJK01000002.1"/>
</dbReference>
<dbReference type="Gene3D" id="3.20.20.80">
    <property type="entry name" value="Glycosidases"/>
    <property type="match status" value="1"/>
</dbReference>
<keyword evidence="5" id="KW-1185">Reference proteome</keyword>
<organism evidence="4 5">
    <name type="scientific">Reticulibacter mediterranei</name>
    <dbReference type="NCBI Taxonomy" id="2778369"/>
    <lineage>
        <taxon>Bacteria</taxon>
        <taxon>Bacillati</taxon>
        <taxon>Chloroflexota</taxon>
        <taxon>Ktedonobacteria</taxon>
        <taxon>Ktedonobacterales</taxon>
        <taxon>Reticulibacteraceae</taxon>
        <taxon>Reticulibacter</taxon>
    </lineage>
</organism>
<evidence type="ECO:0000256" key="2">
    <source>
        <dbReference type="SAM" id="Phobius"/>
    </source>
</evidence>
<accession>A0A8J3N996</accession>
<dbReference type="Pfam" id="PF12891">
    <property type="entry name" value="Glyco_hydro_44"/>
    <property type="match status" value="1"/>
</dbReference>